<dbReference type="InterPro" id="IPR027417">
    <property type="entry name" value="P-loop_NTPase"/>
</dbReference>
<dbReference type="Pfam" id="PF20693">
    <property type="entry name" value="YobI-ATPase"/>
    <property type="match status" value="1"/>
</dbReference>
<keyword evidence="1" id="KW-1133">Transmembrane helix</keyword>
<evidence type="ECO:0000259" key="2">
    <source>
        <dbReference type="Pfam" id="PF20693"/>
    </source>
</evidence>
<dbReference type="InterPro" id="IPR048428">
    <property type="entry name" value="YobI-NTPase"/>
</dbReference>
<sequence>MQSTADVPDKGAVVHPNLVSLSPKFNEADHGIYLAALEDAIKKGSESKNVALTGAYGTGKSSVLVELARKHPNRITMVSLSSLGSAEDEEAGASSDGTAAKTTNQIQKEIVKQLLYREAPRRTRESHLRRIVRSPRWADAVIAAVVGFVLLGVLALFGLLTPLLVNVGSALWQQALATVTVFAGIGAIGFGVLRFTHGRFVPSQIAAGPATISLSPRAESFFDEHLDLIVYTLEVSGRDVIVFEDIDRFEDTAIFETLRALNAVLNNADQLKQRPIRFIYALRDSVFERIEAHGDAGTPDAAQTELERANRTKFFDLVVPVVPFITHRNARDLLTRELAKCDYEVSKDLIDLSASHVADMRLLHNIRNEFEIYRKKLIQVPNPVPDLTDDRLFALILYKNVHMADFEAIRLGQSRLDELHRQWRELVDANLRRLSADERRLVRAVATPESVERRIAALTTRLAARLQSIADAFPAHPSYLNAPGKVTVNGAPPADQALREPDLWKGLIAGTAQVTASLSKQGAGMMNLTLTRDRLAELIDEDFDPDEWARSDRAASELALAETRSKIEFLRHHQWSEIARTPEFVLAADSEAGDAQGDAPNDGQKSRNFSQLVEHALTSRLAGDLVEAGYINDYFALYVSTFYGEHVRPDAMNYIVHHVDRGEPDAMYPLDGDDVEAILREKGRVVLRDASMYNVAVLDHLLAKRSEGANEVADQLRRWGERERGFADAYLTHGKDVHGFVRLLAARLPVVFEYLAGDPPLNDSVKAGCFGVALTSWSHDTEYSTSDTVRIYIENGYPGFEPLKPGASEAEAAAAIDMIATLGARLASVGPLSLAARDAAVEHEIYPVTVENLRALTNAQNVSLDQLRSGDARIYRHVIHSVRAYAGAIQEHEGQFSVSEQQAFSAILQEVDKANPDDDGWAASTVVKAADPWCSIGDITTAPRKSWAALGVQNRYPATFSNVSAYLAEAGKVDTGLSTVLADADAIHDTAEASQSARLDVALAILGAKAQIPDPERRVKLVTTLDLEEFIEPSKIEGEAGPFVGLLIDRELIQDAPTAFSPALMVDWPTREAAIAASANYVTFISPDLLPPAEVGALLRSSRVAAEVKDTVVAQLPEYTGALDATGLRPIAAWLIETRTAVAPEVIEHLVSKGLAPHLVIALVDVAEQRVDIERLRSILRSLGDGYTEIADVGTKRPVLRGDPAHRRVVERLRQAGIVSQVRDEKDGMRVFLHQAQRS</sequence>
<dbReference type="EMBL" id="PDJJ01000001">
    <property type="protein sequence ID" value="PFG43795.1"/>
    <property type="molecule type" value="Genomic_DNA"/>
</dbReference>
<evidence type="ECO:0000256" key="1">
    <source>
        <dbReference type="SAM" id="Phobius"/>
    </source>
</evidence>
<name>A0A2A9EZZ5_9MICO</name>
<comment type="caution">
    <text evidence="3">The sequence shown here is derived from an EMBL/GenBank/DDBJ whole genome shotgun (WGS) entry which is preliminary data.</text>
</comment>
<feature type="transmembrane region" description="Helical" evidence="1">
    <location>
        <begin position="171"/>
        <end position="193"/>
    </location>
</feature>
<keyword evidence="1" id="KW-0472">Membrane</keyword>
<accession>A0A2A9EZZ5</accession>
<protein>
    <recommendedName>
        <fullName evidence="2">YobI-like P-loop NTPase domain-containing protein</fullName>
    </recommendedName>
</protein>
<evidence type="ECO:0000313" key="3">
    <source>
        <dbReference type="EMBL" id="PFG43795.1"/>
    </source>
</evidence>
<evidence type="ECO:0000313" key="4">
    <source>
        <dbReference type="Proteomes" id="UP000224130"/>
    </source>
</evidence>
<reference evidence="3 4" key="1">
    <citation type="submission" date="2017-10" db="EMBL/GenBank/DDBJ databases">
        <title>Sequencing the genomes of 1000 actinobacteria strains.</title>
        <authorList>
            <person name="Klenk H.-P."/>
        </authorList>
    </citation>
    <scope>NUCLEOTIDE SEQUENCE [LARGE SCALE GENOMIC DNA]</scope>
    <source>
        <strain evidence="3 4">DSM 21863</strain>
    </source>
</reference>
<feature type="transmembrane region" description="Helical" evidence="1">
    <location>
        <begin position="137"/>
        <end position="165"/>
    </location>
</feature>
<feature type="domain" description="YobI-like P-loop NTPase" evidence="2">
    <location>
        <begin position="33"/>
        <end position="416"/>
    </location>
</feature>
<keyword evidence="1" id="KW-0812">Transmembrane</keyword>
<dbReference type="AlphaFoldDB" id="A0A2A9EZZ5"/>
<organism evidence="3 4">
    <name type="scientific">Isoptericola jiangsuensis</name>
    <dbReference type="NCBI Taxonomy" id="548579"/>
    <lineage>
        <taxon>Bacteria</taxon>
        <taxon>Bacillati</taxon>
        <taxon>Actinomycetota</taxon>
        <taxon>Actinomycetes</taxon>
        <taxon>Micrococcales</taxon>
        <taxon>Promicromonosporaceae</taxon>
        <taxon>Isoptericola</taxon>
    </lineage>
</organism>
<gene>
    <name evidence="3" type="ORF">ATJ88_2505</name>
</gene>
<keyword evidence="4" id="KW-1185">Reference proteome</keyword>
<proteinExistence type="predicted"/>
<dbReference type="SUPFAM" id="SSF52540">
    <property type="entry name" value="P-loop containing nucleoside triphosphate hydrolases"/>
    <property type="match status" value="1"/>
</dbReference>
<dbReference type="Proteomes" id="UP000224130">
    <property type="component" value="Unassembled WGS sequence"/>
</dbReference>